<reference evidence="6" key="2">
    <citation type="journal article" date="2017" name="Nat. Plants">
        <title>The Aegilops tauschii genome reveals multiple impacts of transposons.</title>
        <authorList>
            <person name="Zhao G."/>
            <person name="Zou C."/>
            <person name="Li K."/>
            <person name="Wang K."/>
            <person name="Li T."/>
            <person name="Gao L."/>
            <person name="Zhang X."/>
            <person name="Wang H."/>
            <person name="Yang Z."/>
            <person name="Liu X."/>
            <person name="Jiang W."/>
            <person name="Mao L."/>
            <person name="Kong X."/>
            <person name="Jiao Y."/>
            <person name="Jia J."/>
        </authorList>
    </citation>
    <scope>NUCLEOTIDE SEQUENCE [LARGE SCALE GENOMIC DNA]</scope>
    <source>
        <strain evidence="6">cv. AL8/78</strain>
    </source>
</reference>
<dbReference type="Gene3D" id="1.25.40.10">
    <property type="entry name" value="Tetratricopeptide repeat domain"/>
    <property type="match status" value="1"/>
</dbReference>
<reference evidence="5" key="5">
    <citation type="journal article" date="2021" name="G3 (Bethesda)">
        <title>Aegilops tauschii genome assembly Aet v5.0 features greater sequence contiguity and improved annotation.</title>
        <authorList>
            <person name="Wang L."/>
            <person name="Zhu T."/>
            <person name="Rodriguez J.C."/>
            <person name="Deal K.R."/>
            <person name="Dubcovsky J."/>
            <person name="McGuire P.E."/>
            <person name="Lux T."/>
            <person name="Spannagl M."/>
            <person name="Mayer K.F.X."/>
            <person name="Baldrich P."/>
            <person name="Meyers B.C."/>
            <person name="Huo N."/>
            <person name="Gu Y.Q."/>
            <person name="Zhou H."/>
            <person name="Devos K.M."/>
            <person name="Bennetzen J.L."/>
            <person name="Unver T."/>
            <person name="Budak H."/>
            <person name="Gulick P.J."/>
            <person name="Galiba G."/>
            <person name="Kalapos B."/>
            <person name="Nelson D.R."/>
            <person name="Li P."/>
            <person name="You F.M."/>
            <person name="Luo M.C."/>
            <person name="Dvorak J."/>
        </authorList>
    </citation>
    <scope>NUCLEOTIDE SEQUENCE [LARGE SCALE GENOMIC DNA]</scope>
    <source>
        <strain evidence="5">cv. AL8/78</strain>
    </source>
</reference>
<dbReference type="SMART" id="SM00028">
    <property type="entry name" value="TPR"/>
    <property type="match status" value="3"/>
</dbReference>
<dbReference type="Gramene" id="AET1Gv20115600.4">
    <property type="protein sequence ID" value="AET1Gv20115600.4"/>
    <property type="gene ID" value="AET1Gv20115600"/>
</dbReference>
<dbReference type="PANTHER" id="PTHR46224">
    <property type="entry name" value="ANKYRIN REPEAT FAMILY PROTEIN"/>
    <property type="match status" value="1"/>
</dbReference>
<dbReference type="Pfam" id="PF12796">
    <property type="entry name" value="Ank_2"/>
    <property type="match status" value="2"/>
</dbReference>
<keyword evidence="2" id="KW-0802">TPR repeat</keyword>
<dbReference type="SUPFAM" id="SSF48452">
    <property type="entry name" value="TPR-like"/>
    <property type="match status" value="1"/>
</dbReference>
<name>A0A452XQS2_AEGTS</name>
<reference evidence="6" key="1">
    <citation type="journal article" date="2014" name="Science">
        <title>Ancient hybridizations among the ancestral genomes of bread wheat.</title>
        <authorList>
            <consortium name="International Wheat Genome Sequencing Consortium,"/>
            <person name="Marcussen T."/>
            <person name="Sandve S.R."/>
            <person name="Heier L."/>
            <person name="Spannagl M."/>
            <person name="Pfeifer M."/>
            <person name="Jakobsen K.S."/>
            <person name="Wulff B.B."/>
            <person name="Steuernagel B."/>
            <person name="Mayer K.F."/>
            <person name="Olsen O.A."/>
        </authorList>
    </citation>
    <scope>NUCLEOTIDE SEQUENCE [LARGE SCALE GENOMIC DNA]</scope>
    <source>
        <strain evidence="6">cv. AL8/78</strain>
    </source>
</reference>
<sequence length="514" mass="56406">EEEVDRASSNPEFIFRMKSEARPWARGRPSAFGCGPPTGSHSHPPISRPFHPRHIPEASSLPPPPPPPPPPARRGTRMGTRALPLPCQFELLLGEDRDRWPPEARFIEAAHLGDVRGIKEIAKELDVHGNGIPVTVASTSYMGMNALHAAAGRGRLPAYQYLVEEVKMDINKPDTSQDYSPVEHAVTYGNLPAVRYLLDQGADVHQQRSGNISLLHSAAAHGHCEIVKYLLSRGVDIDAQSIIGTPLAFAAQKGHATVVKILLQHNADPNKGTRILGPLDMALHKSNVSCAKLLIQGGANVSGAGPCYNPLVTAAEKGLTEAIKCLLEAGANPNVLDQFGRLPIELAAEYGTREDVEMLFPSTLPISTVTNWSVDGIISHVKMEIKQLEDGNFVTTMVSDLKQQGDDAFKKQDYLNASVFYTQALKMDNFDAKLLSNRSLCWLRMGNGERAFSDAHECTKLCPKWAKAHYRLGAAFMFVKDYNGAYQSLSCALELDPESKEIEKLFWETMELMS</sequence>
<organism evidence="5 6">
    <name type="scientific">Aegilops tauschii subsp. strangulata</name>
    <name type="common">Goatgrass</name>
    <dbReference type="NCBI Taxonomy" id="200361"/>
    <lineage>
        <taxon>Eukaryota</taxon>
        <taxon>Viridiplantae</taxon>
        <taxon>Streptophyta</taxon>
        <taxon>Embryophyta</taxon>
        <taxon>Tracheophyta</taxon>
        <taxon>Spermatophyta</taxon>
        <taxon>Magnoliopsida</taxon>
        <taxon>Liliopsida</taxon>
        <taxon>Poales</taxon>
        <taxon>Poaceae</taxon>
        <taxon>BOP clade</taxon>
        <taxon>Pooideae</taxon>
        <taxon>Triticodae</taxon>
        <taxon>Triticeae</taxon>
        <taxon>Triticinae</taxon>
        <taxon>Aegilops</taxon>
    </lineage>
</organism>
<proteinExistence type="predicted"/>
<dbReference type="InterPro" id="IPR051616">
    <property type="entry name" value="Cul2-RING_E3_ligase_SR"/>
</dbReference>
<dbReference type="InterPro" id="IPR036770">
    <property type="entry name" value="Ankyrin_rpt-contain_sf"/>
</dbReference>
<dbReference type="InterPro" id="IPR019734">
    <property type="entry name" value="TPR_rpt"/>
</dbReference>
<evidence type="ECO:0000313" key="6">
    <source>
        <dbReference type="Proteomes" id="UP000015105"/>
    </source>
</evidence>
<evidence type="ECO:0000313" key="5">
    <source>
        <dbReference type="EnsemblPlants" id="AET1Gv20115600.4"/>
    </source>
</evidence>
<dbReference type="InterPro" id="IPR002110">
    <property type="entry name" value="Ankyrin_rpt"/>
</dbReference>
<feature type="repeat" description="ANK" evidence="1">
    <location>
        <begin position="245"/>
        <end position="274"/>
    </location>
</feature>
<evidence type="ECO:0000256" key="1">
    <source>
        <dbReference type="PROSITE-ProRule" id="PRU00023"/>
    </source>
</evidence>
<feature type="region of interest" description="Disordered" evidence="3">
    <location>
        <begin position="1"/>
        <end position="79"/>
    </location>
</feature>
<accession>A0A452XQS2</accession>
<dbReference type="STRING" id="200361.A0A452XQS2"/>
<reference evidence="5" key="4">
    <citation type="submission" date="2019-03" db="UniProtKB">
        <authorList>
            <consortium name="EnsemblPlants"/>
        </authorList>
    </citation>
    <scope>IDENTIFICATION</scope>
</reference>
<feature type="domain" description="Serine/threonine-protein kinase BSK1-like TPR repeats" evidence="4">
    <location>
        <begin position="399"/>
        <end position="470"/>
    </location>
</feature>
<dbReference type="SMART" id="SM00248">
    <property type="entry name" value="ANK"/>
    <property type="match status" value="6"/>
</dbReference>
<keyword evidence="1" id="KW-0040">ANK repeat</keyword>
<feature type="repeat" description="TPR" evidence="2">
    <location>
        <begin position="466"/>
        <end position="499"/>
    </location>
</feature>
<keyword evidence="6" id="KW-1185">Reference proteome</keyword>
<feature type="repeat" description="ANK" evidence="1">
    <location>
        <begin position="306"/>
        <end position="338"/>
    </location>
</feature>
<protein>
    <recommendedName>
        <fullName evidence="4">Serine/threonine-protein kinase BSK1-like TPR repeats domain-containing protein</fullName>
    </recommendedName>
</protein>
<dbReference type="AlphaFoldDB" id="A0A452XQS2"/>
<dbReference type="InterPro" id="IPR058209">
    <property type="entry name" value="TPR_BSK1_C"/>
</dbReference>
<dbReference type="PROSITE" id="PS50297">
    <property type="entry name" value="ANK_REP_REGION"/>
    <property type="match status" value="3"/>
</dbReference>
<evidence type="ECO:0000259" key="4">
    <source>
        <dbReference type="Pfam" id="PF25575"/>
    </source>
</evidence>
<dbReference type="Pfam" id="PF25575">
    <property type="entry name" value="TPR_BSK1_C"/>
    <property type="match status" value="1"/>
</dbReference>
<reference evidence="5" key="3">
    <citation type="journal article" date="2017" name="Nature">
        <title>Genome sequence of the progenitor of the wheat D genome Aegilops tauschii.</title>
        <authorList>
            <person name="Luo M.C."/>
            <person name="Gu Y.Q."/>
            <person name="Puiu D."/>
            <person name="Wang H."/>
            <person name="Twardziok S.O."/>
            <person name="Deal K.R."/>
            <person name="Huo N."/>
            <person name="Zhu T."/>
            <person name="Wang L."/>
            <person name="Wang Y."/>
            <person name="McGuire P.E."/>
            <person name="Liu S."/>
            <person name="Long H."/>
            <person name="Ramasamy R.K."/>
            <person name="Rodriguez J.C."/>
            <person name="Van S.L."/>
            <person name="Yuan L."/>
            <person name="Wang Z."/>
            <person name="Xia Z."/>
            <person name="Xiao L."/>
            <person name="Anderson O.D."/>
            <person name="Ouyang S."/>
            <person name="Liang Y."/>
            <person name="Zimin A.V."/>
            <person name="Pertea G."/>
            <person name="Qi P."/>
            <person name="Bennetzen J.L."/>
            <person name="Dai X."/>
            <person name="Dawson M.W."/>
            <person name="Muller H.G."/>
            <person name="Kugler K."/>
            <person name="Rivarola-Duarte L."/>
            <person name="Spannagl M."/>
            <person name="Mayer K.F.X."/>
            <person name="Lu F.H."/>
            <person name="Bevan M.W."/>
            <person name="Leroy P."/>
            <person name="Li P."/>
            <person name="You F.M."/>
            <person name="Sun Q."/>
            <person name="Liu Z."/>
            <person name="Lyons E."/>
            <person name="Wicker T."/>
            <person name="Salzberg S.L."/>
            <person name="Devos K.M."/>
            <person name="Dvorak J."/>
        </authorList>
    </citation>
    <scope>NUCLEOTIDE SEQUENCE [LARGE SCALE GENOMIC DNA]</scope>
    <source>
        <strain evidence="5">cv. AL8/78</strain>
    </source>
</reference>
<evidence type="ECO:0000256" key="2">
    <source>
        <dbReference type="PROSITE-ProRule" id="PRU00339"/>
    </source>
</evidence>
<dbReference type="PROSITE" id="PS50005">
    <property type="entry name" value="TPR"/>
    <property type="match status" value="1"/>
</dbReference>
<dbReference type="Gene3D" id="1.25.40.20">
    <property type="entry name" value="Ankyrin repeat-containing domain"/>
    <property type="match status" value="2"/>
</dbReference>
<dbReference type="InterPro" id="IPR011990">
    <property type="entry name" value="TPR-like_helical_dom_sf"/>
</dbReference>
<dbReference type="PROSITE" id="PS50088">
    <property type="entry name" value="ANK_REPEAT"/>
    <property type="match status" value="4"/>
</dbReference>
<dbReference type="PANTHER" id="PTHR46224:SF25">
    <property type="entry name" value="OS12G0636100 PROTEIN"/>
    <property type="match status" value="1"/>
</dbReference>
<feature type="compositionally biased region" description="Pro residues" evidence="3">
    <location>
        <begin position="61"/>
        <end position="72"/>
    </location>
</feature>
<feature type="repeat" description="ANK" evidence="1">
    <location>
        <begin position="210"/>
        <end position="242"/>
    </location>
</feature>
<dbReference type="EnsemblPlants" id="AET1Gv20115600.4">
    <property type="protein sequence ID" value="AET1Gv20115600.4"/>
    <property type="gene ID" value="AET1Gv20115600"/>
</dbReference>
<evidence type="ECO:0000256" key="3">
    <source>
        <dbReference type="SAM" id="MobiDB-lite"/>
    </source>
</evidence>
<dbReference type="Pfam" id="PF00023">
    <property type="entry name" value="Ank"/>
    <property type="match status" value="1"/>
</dbReference>
<feature type="repeat" description="ANK" evidence="1">
    <location>
        <begin position="177"/>
        <end position="209"/>
    </location>
</feature>
<dbReference type="Proteomes" id="UP000015105">
    <property type="component" value="Chromosome 1D"/>
</dbReference>
<dbReference type="SUPFAM" id="SSF48403">
    <property type="entry name" value="Ankyrin repeat"/>
    <property type="match status" value="1"/>
</dbReference>